<evidence type="ECO:0000256" key="8">
    <source>
        <dbReference type="SAM" id="Phobius"/>
    </source>
</evidence>
<evidence type="ECO:0000313" key="10">
    <source>
        <dbReference type="EMBL" id="CAH0547744.1"/>
    </source>
</evidence>
<organism evidence="10 11">
    <name type="scientific">Brassicogethes aeneus</name>
    <name type="common">Rape pollen beetle</name>
    <name type="synonym">Meligethes aeneus</name>
    <dbReference type="NCBI Taxonomy" id="1431903"/>
    <lineage>
        <taxon>Eukaryota</taxon>
        <taxon>Metazoa</taxon>
        <taxon>Ecdysozoa</taxon>
        <taxon>Arthropoda</taxon>
        <taxon>Hexapoda</taxon>
        <taxon>Insecta</taxon>
        <taxon>Pterygota</taxon>
        <taxon>Neoptera</taxon>
        <taxon>Endopterygota</taxon>
        <taxon>Coleoptera</taxon>
        <taxon>Polyphaga</taxon>
        <taxon>Cucujiformia</taxon>
        <taxon>Nitidulidae</taxon>
        <taxon>Meligethinae</taxon>
        <taxon>Brassicogethes</taxon>
    </lineage>
</organism>
<dbReference type="PANTHER" id="PTHR23292:SF14">
    <property type="entry name" value="FI16615P1-RELATED"/>
    <property type="match status" value="1"/>
</dbReference>
<dbReference type="GO" id="GO:0031902">
    <property type="term" value="C:late endosome membrane"/>
    <property type="evidence" value="ECO:0007669"/>
    <property type="project" value="UniProtKB-SubCell"/>
</dbReference>
<dbReference type="PANTHER" id="PTHR23292">
    <property type="entry name" value="LIPOPOLYSACCHARIDE-INDUCED TUMOR NECROSIS FACTOR-ALPHA FACTOR"/>
    <property type="match status" value="1"/>
</dbReference>
<keyword evidence="5" id="KW-0479">Metal-binding</keyword>
<dbReference type="InterPro" id="IPR037519">
    <property type="entry name" value="LITAF_fam"/>
</dbReference>
<dbReference type="GO" id="GO:0008270">
    <property type="term" value="F:zinc ion binding"/>
    <property type="evidence" value="ECO:0007669"/>
    <property type="project" value="TreeGrafter"/>
</dbReference>
<dbReference type="EMBL" id="OV121132">
    <property type="protein sequence ID" value="CAH0547744.1"/>
    <property type="molecule type" value="Genomic_DNA"/>
</dbReference>
<dbReference type="Pfam" id="PF10601">
    <property type="entry name" value="zf-LITAF-like"/>
    <property type="match status" value="1"/>
</dbReference>
<protein>
    <recommendedName>
        <fullName evidence="9">LITAF domain-containing protein</fullName>
    </recommendedName>
</protein>
<comment type="subcellular location">
    <subcellularLocation>
        <location evidence="2">Endosome membrane</location>
        <topology evidence="2">Peripheral membrane protein</topology>
    </subcellularLocation>
    <subcellularLocation>
        <location evidence="1">Late endosome membrane</location>
    </subcellularLocation>
    <subcellularLocation>
        <location evidence="3">Lysosome membrane</location>
        <topology evidence="3">Peripheral membrane protein</topology>
        <orientation evidence="3">Cytoplasmic side</orientation>
    </subcellularLocation>
</comment>
<feature type="transmembrane region" description="Helical" evidence="8">
    <location>
        <begin position="55"/>
        <end position="74"/>
    </location>
</feature>
<evidence type="ECO:0000313" key="11">
    <source>
        <dbReference type="Proteomes" id="UP001154078"/>
    </source>
</evidence>
<keyword evidence="8" id="KW-1133">Transmembrane helix</keyword>
<dbReference type="OrthoDB" id="5599753at2759"/>
<evidence type="ECO:0000256" key="7">
    <source>
        <dbReference type="ARBA" id="ARBA00023136"/>
    </source>
</evidence>
<keyword evidence="11" id="KW-1185">Reference proteome</keyword>
<evidence type="ECO:0000256" key="2">
    <source>
        <dbReference type="ARBA" id="ARBA00004481"/>
    </source>
</evidence>
<evidence type="ECO:0000256" key="6">
    <source>
        <dbReference type="ARBA" id="ARBA00022833"/>
    </source>
</evidence>
<keyword evidence="7 8" id="KW-0472">Membrane</keyword>
<evidence type="ECO:0000259" key="9">
    <source>
        <dbReference type="SMART" id="SM00714"/>
    </source>
</evidence>
<evidence type="ECO:0000256" key="3">
    <source>
        <dbReference type="ARBA" id="ARBA00004630"/>
    </source>
</evidence>
<accession>A0A9P0FC25</accession>
<keyword evidence="6" id="KW-0862">Zinc</keyword>
<dbReference type="Proteomes" id="UP001154078">
    <property type="component" value="Chromosome 1"/>
</dbReference>
<keyword evidence="8" id="KW-0812">Transmembrane</keyword>
<sequence length="97" mass="10639">MASAPVYSDGKQSMYPVLVQPSVPLAREPTRTTCPSCHAEILTTVSNMATTKTHLIAFLMCILGCFCCCCIPYCMKSCTNQKHTCPNCKAYIGEHKN</sequence>
<dbReference type="GO" id="GO:0005765">
    <property type="term" value="C:lysosomal membrane"/>
    <property type="evidence" value="ECO:0007669"/>
    <property type="project" value="UniProtKB-SubCell"/>
</dbReference>
<feature type="domain" description="LITAF" evidence="9">
    <location>
        <begin position="29"/>
        <end position="97"/>
    </location>
</feature>
<gene>
    <name evidence="10" type="ORF">MELIAE_LOCUS1671</name>
</gene>
<evidence type="ECO:0000256" key="4">
    <source>
        <dbReference type="ARBA" id="ARBA00005975"/>
    </source>
</evidence>
<evidence type="ECO:0000256" key="1">
    <source>
        <dbReference type="ARBA" id="ARBA00004414"/>
    </source>
</evidence>
<reference evidence="10" key="1">
    <citation type="submission" date="2021-12" db="EMBL/GenBank/DDBJ databases">
        <authorList>
            <person name="King R."/>
        </authorList>
    </citation>
    <scope>NUCLEOTIDE SEQUENCE</scope>
</reference>
<dbReference type="SMART" id="SM00714">
    <property type="entry name" value="LITAF"/>
    <property type="match status" value="1"/>
</dbReference>
<proteinExistence type="inferred from homology"/>
<comment type="similarity">
    <text evidence="4">Belongs to the CDIP1/LITAF family.</text>
</comment>
<dbReference type="AlphaFoldDB" id="A0A9P0FC25"/>
<dbReference type="InterPro" id="IPR006629">
    <property type="entry name" value="LITAF"/>
</dbReference>
<evidence type="ECO:0000256" key="5">
    <source>
        <dbReference type="ARBA" id="ARBA00022723"/>
    </source>
</evidence>
<name>A0A9P0FC25_BRAAE</name>